<dbReference type="AlphaFoldDB" id="A0A2S5Z707"/>
<dbReference type="GO" id="GO:0051537">
    <property type="term" value="F:2 iron, 2 sulfur cluster binding"/>
    <property type="evidence" value="ECO:0007669"/>
    <property type="project" value="UniProtKB-KW"/>
</dbReference>
<evidence type="ECO:0000256" key="1">
    <source>
        <dbReference type="ARBA" id="ARBA00001974"/>
    </source>
</evidence>
<dbReference type="GO" id="GO:0016491">
    <property type="term" value="F:oxidoreductase activity"/>
    <property type="evidence" value="ECO:0007669"/>
    <property type="project" value="UniProtKB-KW"/>
</dbReference>
<dbReference type="GO" id="GO:0016020">
    <property type="term" value="C:membrane"/>
    <property type="evidence" value="ECO:0007669"/>
    <property type="project" value="UniProtKB-SubCell"/>
</dbReference>
<comment type="subcellular location">
    <subcellularLocation>
        <location evidence="2">Membrane</location>
        <topology evidence="2">Multi-pass membrane protein</topology>
    </subcellularLocation>
</comment>
<dbReference type="GO" id="GO:0050660">
    <property type="term" value="F:flavin adenine dinucleotide binding"/>
    <property type="evidence" value="ECO:0007669"/>
    <property type="project" value="TreeGrafter"/>
</dbReference>
<dbReference type="Gene3D" id="3.40.50.80">
    <property type="entry name" value="Nucleotide-binding domain of ferredoxin-NADP reductase (FNR) module"/>
    <property type="match status" value="1"/>
</dbReference>
<dbReference type="Pfam" id="PF00175">
    <property type="entry name" value="NAD_binding_1"/>
    <property type="match status" value="1"/>
</dbReference>
<dbReference type="InterPro" id="IPR001433">
    <property type="entry name" value="OxRdtase_FAD/NAD-bd"/>
</dbReference>
<feature type="transmembrane region" description="Helical" evidence="14">
    <location>
        <begin position="59"/>
        <end position="78"/>
    </location>
</feature>
<dbReference type="PRINTS" id="PR00371">
    <property type="entry name" value="FPNCR"/>
</dbReference>
<gene>
    <name evidence="16" type="ORF">KEHDKFFH_15435</name>
</gene>
<dbReference type="InterPro" id="IPR050415">
    <property type="entry name" value="MRET"/>
</dbReference>
<dbReference type="Proteomes" id="UP000239917">
    <property type="component" value="Unassembled WGS sequence"/>
</dbReference>
<evidence type="ECO:0000256" key="6">
    <source>
        <dbReference type="ARBA" id="ARBA00022723"/>
    </source>
</evidence>
<comment type="caution">
    <text evidence="16">The sequence shown here is derived from an EMBL/GenBank/DDBJ whole genome shotgun (WGS) entry which is preliminary data.</text>
</comment>
<evidence type="ECO:0000256" key="7">
    <source>
        <dbReference type="ARBA" id="ARBA00022827"/>
    </source>
</evidence>
<dbReference type="EMBL" id="PSSX01000016">
    <property type="protein sequence ID" value="PPI83166.1"/>
    <property type="molecule type" value="Genomic_DNA"/>
</dbReference>
<evidence type="ECO:0000256" key="14">
    <source>
        <dbReference type="SAM" id="Phobius"/>
    </source>
</evidence>
<evidence type="ECO:0000256" key="3">
    <source>
        <dbReference type="ARBA" id="ARBA00022630"/>
    </source>
</evidence>
<keyword evidence="6" id="KW-0479">Metal-binding</keyword>
<dbReference type="InterPro" id="IPR013130">
    <property type="entry name" value="Fe3_Rdtase_TM_dom"/>
</dbReference>
<keyword evidence="3" id="KW-0285">Flavoprotein</keyword>
<keyword evidence="5" id="KW-0001">2Fe-2S</keyword>
<dbReference type="PANTHER" id="PTHR47354:SF8">
    <property type="entry name" value="1,2-PHENYLACETYL-COA EPOXIDASE, SUBUNIT E"/>
    <property type="match status" value="1"/>
</dbReference>
<keyword evidence="10" id="KW-0408">Iron</keyword>
<evidence type="ECO:0000256" key="11">
    <source>
        <dbReference type="ARBA" id="ARBA00023014"/>
    </source>
</evidence>
<dbReference type="InterPro" id="IPR017938">
    <property type="entry name" value="Riboflavin_synthase-like_b-brl"/>
</dbReference>
<comment type="cofactor">
    <cofactor evidence="13">
        <name>[2Fe-2S] cluster</name>
        <dbReference type="ChEBI" id="CHEBI:190135"/>
    </cofactor>
</comment>
<evidence type="ECO:0000256" key="10">
    <source>
        <dbReference type="ARBA" id="ARBA00023004"/>
    </source>
</evidence>
<keyword evidence="17" id="KW-1185">Reference proteome</keyword>
<dbReference type="InterPro" id="IPR001709">
    <property type="entry name" value="Flavoprot_Pyr_Nucl_cyt_Rdtase"/>
</dbReference>
<sequence length="458" mass="50892">MTIVKHILYAQVVCVANVLPWVLEMKPLLLIIIYLGAVTLPLVLSALVGGPPREWHQELASGLGILAFSMILMEFILSGRFKVISNGVGMDVTMRFHQIMARTALVFALVHPFLYQGTPSGGPRPWDPTRQLTLSTDVSALLSGIGAFLLLPTLVLLAIGRTQLDYKYETWRLMHGVGALLIALLLLHHTAYGGRYGSEPVMTWFWLAMTGVAVGSLLMVYLLVPLRQRAHPWRVASVSHLTPRQWELIVEPEGHRGLDYKAGQFVWLNVGHTPFSMKENPFSISSAPATGPKLSFMIKELGDFTRTIGQIKAGTAAYLDGPYGNLSVDGRTEPGVALIAGGVGLSPLLGILRQMRLTDDPRKVKLIYGNRVIDQIAYRDELDEEDVVYVLSEPPETWRGETGFIDGGLIDRVFSEEEFREWVFVMCGPAIMMDVVEDQLVKRGTPGHRILSERFQYD</sequence>
<dbReference type="Pfam" id="PF01794">
    <property type="entry name" value="Ferric_reduct"/>
    <property type="match status" value="1"/>
</dbReference>
<dbReference type="SUPFAM" id="SSF52343">
    <property type="entry name" value="Ferredoxin reductase-like, C-terminal NADP-linked domain"/>
    <property type="match status" value="1"/>
</dbReference>
<evidence type="ECO:0000256" key="9">
    <source>
        <dbReference type="ARBA" id="ARBA00023002"/>
    </source>
</evidence>
<keyword evidence="8 14" id="KW-1133">Transmembrane helix</keyword>
<keyword evidence="9" id="KW-0560">Oxidoreductase</keyword>
<evidence type="ECO:0000256" key="5">
    <source>
        <dbReference type="ARBA" id="ARBA00022714"/>
    </source>
</evidence>
<dbReference type="Gene3D" id="2.40.30.10">
    <property type="entry name" value="Translation factors"/>
    <property type="match status" value="1"/>
</dbReference>
<comment type="cofactor">
    <cofactor evidence="1">
        <name>FAD</name>
        <dbReference type="ChEBI" id="CHEBI:57692"/>
    </cofactor>
</comment>
<evidence type="ECO:0000256" key="8">
    <source>
        <dbReference type="ARBA" id="ARBA00022989"/>
    </source>
</evidence>
<evidence type="ECO:0000259" key="15">
    <source>
        <dbReference type="PROSITE" id="PS51384"/>
    </source>
</evidence>
<dbReference type="GO" id="GO:0046872">
    <property type="term" value="F:metal ion binding"/>
    <property type="evidence" value="ECO:0007669"/>
    <property type="project" value="UniProtKB-KW"/>
</dbReference>
<feature type="transmembrane region" description="Helical" evidence="14">
    <location>
        <begin position="138"/>
        <end position="159"/>
    </location>
</feature>
<dbReference type="InterPro" id="IPR017927">
    <property type="entry name" value="FAD-bd_FR_type"/>
</dbReference>
<dbReference type="SUPFAM" id="SSF63380">
    <property type="entry name" value="Riboflavin synthase domain-like"/>
    <property type="match status" value="1"/>
</dbReference>
<feature type="transmembrane region" description="Helical" evidence="14">
    <location>
        <begin position="171"/>
        <end position="192"/>
    </location>
</feature>
<feature type="transmembrane region" description="Helical" evidence="14">
    <location>
        <begin position="204"/>
        <end position="224"/>
    </location>
</feature>
<proteinExistence type="predicted"/>
<accession>A0A2S5Z707</accession>
<keyword evidence="7" id="KW-0274">FAD</keyword>
<feature type="transmembrane region" description="Helical" evidence="14">
    <location>
        <begin position="28"/>
        <end position="47"/>
    </location>
</feature>
<evidence type="ECO:0000256" key="13">
    <source>
        <dbReference type="ARBA" id="ARBA00034078"/>
    </source>
</evidence>
<dbReference type="PRINTS" id="PR00410">
    <property type="entry name" value="PHEHYDRXLASE"/>
</dbReference>
<keyword evidence="12 14" id="KW-0472">Membrane</keyword>
<feature type="transmembrane region" description="Helical" evidence="14">
    <location>
        <begin position="99"/>
        <end position="118"/>
    </location>
</feature>
<organism evidence="16 17">
    <name type="scientific">Marinobacter maroccanus</name>
    <dbReference type="NCBI Taxonomy" id="2055143"/>
    <lineage>
        <taxon>Bacteria</taxon>
        <taxon>Pseudomonadati</taxon>
        <taxon>Pseudomonadota</taxon>
        <taxon>Gammaproteobacteria</taxon>
        <taxon>Pseudomonadales</taxon>
        <taxon>Marinobacteraceae</taxon>
        <taxon>Marinobacter</taxon>
    </lineage>
</organism>
<dbReference type="Pfam" id="PF08022">
    <property type="entry name" value="FAD_binding_8"/>
    <property type="match status" value="1"/>
</dbReference>
<reference evidence="16 17" key="1">
    <citation type="submission" date="2018-01" db="EMBL/GenBank/DDBJ databases">
        <title>Complete genome sequences of the type strains of Marinobacter flavimaris and Marinobacter maroccanus.</title>
        <authorList>
            <person name="Palau M."/>
            <person name="Boujida N."/>
            <person name="Manresa A."/>
            <person name="Minana-Galbis D."/>
        </authorList>
    </citation>
    <scope>NUCLEOTIDE SEQUENCE [LARGE SCALE GENOMIC DNA]</scope>
    <source>
        <strain evidence="16 17">N4</strain>
    </source>
</reference>
<dbReference type="InterPro" id="IPR013112">
    <property type="entry name" value="FAD-bd_8"/>
</dbReference>
<keyword evidence="11" id="KW-0411">Iron-sulfur</keyword>
<protein>
    <recommendedName>
        <fullName evidence="15">FAD-binding FR-type domain-containing protein</fullName>
    </recommendedName>
</protein>
<dbReference type="PANTHER" id="PTHR47354">
    <property type="entry name" value="NADH OXIDOREDUCTASE HCR"/>
    <property type="match status" value="1"/>
</dbReference>
<name>A0A2S5Z707_9GAMM</name>
<dbReference type="InterPro" id="IPR039261">
    <property type="entry name" value="FNR_nucleotide-bd"/>
</dbReference>
<evidence type="ECO:0000256" key="4">
    <source>
        <dbReference type="ARBA" id="ARBA00022692"/>
    </source>
</evidence>
<evidence type="ECO:0000313" key="16">
    <source>
        <dbReference type="EMBL" id="PPI83166.1"/>
    </source>
</evidence>
<feature type="domain" description="FAD-binding FR-type" evidence="15">
    <location>
        <begin position="228"/>
        <end position="329"/>
    </location>
</feature>
<dbReference type="PROSITE" id="PS51384">
    <property type="entry name" value="FAD_FR"/>
    <property type="match status" value="1"/>
</dbReference>
<keyword evidence="4 14" id="KW-0812">Transmembrane</keyword>
<evidence type="ECO:0000256" key="12">
    <source>
        <dbReference type="ARBA" id="ARBA00023136"/>
    </source>
</evidence>
<evidence type="ECO:0000313" key="17">
    <source>
        <dbReference type="Proteomes" id="UP000239917"/>
    </source>
</evidence>
<evidence type="ECO:0000256" key="2">
    <source>
        <dbReference type="ARBA" id="ARBA00004141"/>
    </source>
</evidence>